<dbReference type="InterPro" id="IPR000873">
    <property type="entry name" value="AMP-dep_synth/lig_dom"/>
</dbReference>
<dbReference type="Pfam" id="PF00501">
    <property type="entry name" value="AMP-binding"/>
    <property type="match status" value="1"/>
</dbReference>
<evidence type="ECO:0000256" key="1">
    <source>
        <dbReference type="ARBA" id="ARBA00006432"/>
    </source>
</evidence>
<feature type="domain" description="AMP-dependent synthetase/ligase" evidence="3">
    <location>
        <begin position="35"/>
        <end position="419"/>
    </location>
</feature>
<evidence type="ECO:0000313" key="5">
    <source>
        <dbReference type="EMBL" id="EAQ02190.1"/>
    </source>
</evidence>
<dbReference type="AlphaFoldDB" id="A3U099"/>
<dbReference type="InterPro" id="IPR020845">
    <property type="entry name" value="AMP-binding_CS"/>
</dbReference>
<dbReference type="PANTHER" id="PTHR43201:SF5">
    <property type="entry name" value="MEDIUM-CHAIN ACYL-COA LIGASE ACSF2, MITOCHONDRIAL"/>
    <property type="match status" value="1"/>
</dbReference>
<evidence type="ECO:0000259" key="3">
    <source>
        <dbReference type="Pfam" id="PF00501"/>
    </source>
</evidence>
<dbReference type="InterPro" id="IPR042099">
    <property type="entry name" value="ANL_N_sf"/>
</dbReference>
<dbReference type="STRING" id="252305.OB2597_18946"/>
<comment type="caution">
    <text evidence="5">The sequence shown here is derived from an EMBL/GenBank/DDBJ whole genome shotgun (WGS) entry which is preliminary data.</text>
</comment>
<protein>
    <submittedName>
        <fullName evidence="5">2,3-dihydrosybenzoate-AMP ligase (EntE)</fullName>
    </submittedName>
</protein>
<dbReference type="GO" id="GO:0006631">
    <property type="term" value="P:fatty acid metabolic process"/>
    <property type="evidence" value="ECO:0007669"/>
    <property type="project" value="TreeGrafter"/>
</dbReference>
<sequence>MTRPVPFPAQDIARYRADGMWGDATIPTLFADTVARVPDRPGLIDPPNRAALDGQAPRRMTYGEMAAEVDQLAEALRAQGLGAGSLIATQLPNVADLVLLYLAIARIGAVLSPISIAYRSAELAAAARIVDFDAYVSLGRLAGRPYYEERFDALPASVRRLGLGGNLPDGVIRLDDGVPRSVQPPAPRSADDLFSVFWTSGTEGAPKAVPKTHNNMMASSLGAWRILDLPDGSNILAPFPFVNAAAMGGLMMCWMRTCGALILHHPFDLDTFVRQLGEEEVTYTMVAPTVLVYLRERSDDPALEAALHRLRAIGTGSAPPDPEVFRFFQDRFDVPVLNFFGSNEGAQMCSSGERVPDPRNRARFFPRDGDVDWPGGEGRRTANGGYFKLVDPVTRAPVTRPGAIGEMMITGPCLMPGYFSRDGFDRTKIDDDGYFATADLFEISACGSLIRFHARARELIVRGGMKISPLELDNLISSMPGMREAAVASYADDRMGEKVCVFVVPQGDACVTLADVTAYCDAQGLAKFKWPERLITLEALPRTPLSKLDRKALSRLLVPQQEGAEHV</sequence>
<dbReference type="HOGENOM" id="CLU_000022_59_7_5"/>
<evidence type="ECO:0000256" key="2">
    <source>
        <dbReference type="ARBA" id="ARBA00022598"/>
    </source>
</evidence>
<dbReference type="PROSITE" id="PS00455">
    <property type="entry name" value="AMP_BINDING"/>
    <property type="match status" value="1"/>
</dbReference>
<proteinExistence type="inferred from homology"/>
<dbReference type="Gene3D" id="3.40.50.12780">
    <property type="entry name" value="N-terminal domain of ligase-like"/>
    <property type="match status" value="1"/>
</dbReference>
<dbReference type="Proteomes" id="UP000004318">
    <property type="component" value="Unassembled WGS sequence"/>
</dbReference>
<dbReference type="OrthoDB" id="7842397at2"/>
<comment type="similarity">
    <text evidence="1">Belongs to the ATP-dependent AMP-binding enzyme family.</text>
</comment>
<dbReference type="InterPro" id="IPR045851">
    <property type="entry name" value="AMP-bd_C_sf"/>
</dbReference>
<accession>A3U099</accession>
<gene>
    <name evidence="5" type="ORF">OB2597_18946</name>
</gene>
<dbReference type="Pfam" id="PF13193">
    <property type="entry name" value="AMP-binding_C"/>
    <property type="match status" value="1"/>
</dbReference>
<keyword evidence="2 5" id="KW-0436">Ligase</keyword>
<evidence type="ECO:0000313" key="6">
    <source>
        <dbReference type="Proteomes" id="UP000004318"/>
    </source>
</evidence>
<dbReference type="EMBL" id="AAMO01000008">
    <property type="protein sequence ID" value="EAQ02190.1"/>
    <property type="molecule type" value="Genomic_DNA"/>
</dbReference>
<keyword evidence="6" id="KW-1185">Reference proteome</keyword>
<dbReference type="RefSeq" id="WP_009803732.1">
    <property type="nucleotide sequence ID" value="NZ_AAMO01000008.1"/>
</dbReference>
<organism evidence="5 6">
    <name type="scientific">Pseudooceanicola batsensis (strain ATCC BAA-863 / DSM 15984 / KCTC 12145 / HTCC2597)</name>
    <name type="common">Oceanicola batsensis</name>
    <dbReference type="NCBI Taxonomy" id="252305"/>
    <lineage>
        <taxon>Bacteria</taxon>
        <taxon>Pseudomonadati</taxon>
        <taxon>Pseudomonadota</taxon>
        <taxon>Alphaproteobacteria</taxon>
        <taxon>Rhodobacterales</taxon>
        <taxon>Paracoccaceae</taxon>
        <taxon>Pseudooceanicola</taxon>
    </lineage>
</organism>
<dbReference type="Gene3D" id="3.30.300.30">
    <property type="match status" value="1"/>
</dbReference>
<name>A3U099_PSEBH</name>
<feature type="domain" description="AMP-binding enzyme C-terminal" evidence="4">
    <location>
        <begin position="471"/>
        <end position="546"/>
    </location>
</feature>
<evidence type="ECO:0000259" key="4">
    <source>
        <dbReference type="Pfam" id="PF13193"/>
    </source>
</evidence>
<dbReference type="SUPFAM" id="SSF56801">
    <property type="entry name" value="Acetyl-CoA synthetase-like"/>
    <property type="match status" value="1"/>
</dbReference>
<reference evidence="5 6" key="1">
    <citation type="journal article" date="2010" name="J. Bacteriol.">
        <title>Genome sequences of Oceanicola granulosus HTCC2516(T) and Oceanicola batsensis HTCC2597(TDelta).</title>
        <authorList>
            <person name="Thrash J.C."/>
            <person name="Cho J.C."/>
            <person name="Vergin K.L."/>
            <person name="Giovannoni S.J."/>
        </authorList>
    </citation>
    <scope>NUCLEOTIDE SEQUENCE [LARGE SCALE GENOMIC DNA]</scope>
    <source>
        <strain evidence="6">ATCC BAA-863 / DSM 15984 / KCTC 12145 / HTCC2597</strain>
    </source>
</reference>
<dbReference type="PANTHER" id="PTHR43201">
    <property type="entry name" value="ACYL-COA SYNTHETASE"/>
    <property type="match status" value="1"/>
</dbReference>
<dbReference type="GO" id="GO:0031956">
    <property type="term" value="F:medium-chain fatty acid-CoA ligase activity"/>
    <property type="evidence" value="ECO:0007669"/>
    <property type="project" value="TreeGrafter"/>
</dbReference>
<dbReference type="InterPro" id="IPR025110">
    <property type="entry name" value="AMP-bd_C"/>
</dbReference>